<dbReference type="CDD" id="cd00077">
    <property type="entry name" value="HDc"/>
    <property type="match status" value="1"/>
</dbReference>
<dbReference type="Proteomes" id="UP001056426">
    <property type="component" value="Chromosome"/>
</dbReference>
<dbReference type="InterPro" id="IPR012675">
    <property type="entry name" value="Beta-grasp_dom_sf"/>
</dbReference>
<dbReference type="InterPro" id="IPR045865">
    <property type="entry name" value="ACT-like_dom_sf"/>
</dbReference>
<accession>A0A9J6ZRM7</accession>
<evidence type="ECO:0000313" key="4">
    <source>
        <dbReference type="Proteomes" id="UP001056426"/>
    </source>
</evidence>
<dbReference type="PROSITE" id="PS51880">
    <property type="entry name" value="TGS"/>
    <property type="match status" value="1"/>
</dbReference>
<keyword evidence="4" id="KW-1185">Reference proteome</keyword>
<dbReference type="SUPFAM" id="SSF81301">
    <property type="entry name" value="Nucleotidyltransferase"/>
    <property type="match status" value="1"/>
</dbReference>
<dbReference type="Gene3D" id="3.30.460.10">
    <property type="entry name" value="Beta Polymerase, domain 2"/>
    <property type="match status" value="1"/>
</dbReference>
<evidence type="ECO:0000256" key="1">
    <source>
        <dbReference type="RuleBase" id="RU003847"/>
    </source>
</evidence>
<sequence length="738" mass="84612">MAKKTLNKEELEAKRQLEDIIKHCPRCKAPEDKRLIRKAFTLATEAHKGVRRRSGELYIMHPLAVARIVAEEIGLGTKGIIAALLHDVVEDTDVSLEDIQTIFGEKIANIVDGLTKLEGVIDHTGSRQADNFRKLLLTMVDDVRIILIKLADRLHNMRTLDSMPDHKKYKIAGETLFIYAPLAHRLGLYAIKSELEDLSLKYEHPAVYDEISQKLQDYCSKNDAVLRRFSLPIIEKLTEDGYEFDIKGRPKSIFSIWSKMQKKSIPFEEIYDLLALRIVFKPKPGVPEKTQCWSIYSLITDIYKPKPDRLRDWVSIPKANGYEALHATFMGPDGKWVEIQIRSERMDEIAERGFAAHWKYKGQTDRESELDNWLKQVREILENPDLDSMEFLDDFKLNLFSSEMMIFTPKGDVKVLPKGATALDLAFEIHTNIGYKCIGAKVNYKLVPLSHELKSGDQVEILTSEKQTPKYEWLNYVTTAKAKSCIKEAFKKERRMLVQQGEAMLQEALSQKKLTINAKILKKLIDFYNLPSKEDLYYKISKNAIRLDNLHNILSDKASNKWVRYWRLSFNNNNAVKSNNLPHQTQMVLSDDMADEYQIASCCNPIPGDDVIGYIDDNGKLILHLRKCANAIRLMSSQGDRIVSASWESHKILSFLAQINVSGIDQIGIVSKITKVISDDQNVNMRSIHFDSHDGIFEGYIYLYIHNTEDLNNIILNISKIKGVHSVTRQERIRNVVS</sequence>
<dbReference type="SMART" id="SM00954">
    <property type="entry name" value="RelA_SpoT"/>
    <property type="match status" value="1"/>
</dbReference>
<organism evidence="3 4">
    <name type="scientific">Xiashengella succiniciproducens</name>
    <dbReference type="NCBI Taxonomy" id="2949635"/>
    <lineage>
        <taxon>Bacteria</taxon>
        <taxon>Pseudomonadati</taxon>
        <taxon>Bacteroidota</taxon>
        <taxon>Bacteroidia</taxon>
        <taxon>Marinilabiliales</taxon>
        <taxon>Marinilabiliaceae</taxon>
        <taxon>Xiashengella</taxon>
    </lineage>
</organism>
<name>A0A9J6ZRM7_9BACT</name>
<dbReference type="CDD" id="cd01668">
    <property type="entry name" value="TGS_RSH"/>
    <property type="match status" value="1"/>
</dbReference>
<dbReference type="Pfam" id="PF13291">
    <property type="entry name" value="ACT_4"/>
    <property type="match status" value="1"/>
</dbReference>
<evidence type="ECO:0000259" key="2">
    <source>
        <dbReference type="PROSITE" id="PS51880"/>
    </source>
</evidence>
<evidence type="ECO:0000313" key="3">
    <source>
        <dbReference type="EMBL" id="URW80506.1"/>
    </source>
</evidence>
<dbReference type="InterPro" id="IPR003607">
    <property type="entry name" value="HD/PDEase_dom"/>
</dbReference>
<protein>
    <submittedName>
        <fullName evidence="3">RelA/SpoT family protein</fullName>
    </submittedName>
</protein>
<dbReference type="NCBIfam" id="TIGR00691">
    <property type="entry name" value="spoT_relA"/>
    <property type="match status" value="1"/>
</dbReference>
<dbReference type="InterPro" id="IPR004811">
    <property type="entry name" value="RelA/Spo_fam"/>
</dbReference>
<dbReference type="InterPro" id="IPR033655">
    <property type="entry name" value="TGS_RelA/SpoT"/>
</dbReference>
<dbReference type="GO" id="GO:0015969">
    <property type="term" value="P:guanosine tetraphosphate metabolic process"/>
    <property type="evidence" value="ECO:0007669"/>
    <property type="project" value="InterPro"/>
</dbReference>
<dbReference type="RefSeq" id="WP_250724779.1">
    <property type="nucleotide sequence ID" value="NZ_CP098400.1"/>
</dbReference>
<dbReference type="SUPFAM" id="SSF109604">
    <property type="entry name" value="HD-domain/PDEase-like"/>
    <property type="match status" value="1"/>
</dbReference>
<comment type="similarity">
    <text evidence="1">Belongs to the relA/spoT family.</text>
</comment>
<dbReference type="Gene3D" id="1.10.3210.10">
    <property type="entry name" value="Hypothetical protein af1432"/>
    <property type="match status" value="1"/>
</dbReference>
<dbReference type="EMBL" id="CP098400">
    <property type="protein sequence ID" value="URW80506.1"/>
    <property type="molecule type" value="Genomic_DNA"/>
</dbReference>
<dbReference type="SUPFAM" id="SSF81271">
    <property type="entry name" value="TGS-like"/>
    <property type="match status" value="1"/>
</dbReference>
<proteinExistence type="inferred from homology"/>
<dbReference type="InterPro" id="IPR012676">
    <property type="entry name" value="TGS-like"/>
</dbReference>
<dbReference type="SUPFAM" id="SSF55021">
    <property type="entry name" value="ACT-like"/>
    <property type="match status" value="1"/>
</dbReference>
<dbReference type="FunFam" id="1.10.3210.10:FF:000001">
    <property type="entry name" value="GTP pyrophosphokinase RelA"/>
    <property type="match status" value="1"/>
</dbReference>
<dbReference type="AlphaFoldDB" id="A0A9J6ZRM7"/>
<dbReference type="Pfam" id="PF13328">
    <property type="entry name" value="HD_4"/>
    <property type="match status" value="1"/>
</dbReference>
<comment type="function">
    <text evidence="1">In eubacteria ppGpp (guanosine 3'-diphosphate 5'-diphosphate) is a mediator of the stringent response that coordinates a variety of cellular activities in response to changes in nutritional abundance.</text>
</comment>
<dbReference type="GO" id="GO:0005886">
    <property type="term" value="C:plasma membrane"/>
    <property type="evidence" value="ECO:0007669"/>
    <property type="project" value="TreeGrafter"/>
</dbReference>
<feature type="domain" description="TGS" evidence="2">
    <location>
        <begin position="402"/>
        <end position="463"/>
    </location>
</feature>
<reference evidence="3" key="2">
    <citation type="submission" date="2022-06" db="EMBL/GenBank/DDBJ databases">
        <title>Xiashengella guii gen. nov. sp. nov., a bacterium isolated form anaerobic digestion tank.</title>
        <authorList>
            <person name="Huang H."/>
        </authorList>
    </citation>
    <scope>NUCLEOTIDE SEQUENCE</scope>
    <source>
        <strain evidence="3">Ai-910</strain>
    </source>
</reference>
<dbReference type="Pfam" id="PF02824">
    <property type="entry name" value="TGS"/>
    <property type="match status" value="1"/>
</dbReference>
<dbReference type="SMART" id="SM00471">
    <property type="entry name" value="HDc"/>
    <property type="match status" value="1"/>
</dbReference>
<dbReference type="Gene3D" id="3.30.70.260">
    <property type="match status" value="1"/>
</dbReference>
<dbReference type="InterPro" id="IPR007685">
    <property type="entry name" value="RelA_SpoT"/>
</dbReference>
<dbReference type="InterPro" id="IPR004095">
    <property type="entry name" value="TGS"/>
</dbReference>
<dbReference type="InterPro" id="IPR002912">
    <property type="entry name" value="ACT_dom"/>
</dbReference>
<dbReference type="Gene3D" id="3.10.20.30">
    <property type="match status" value="1"/>
</dbReference>
<reference evidence="3" key="1">
    <citation type="submission" date="2022-05" db="EMBL/GenBank/DDBJ databases">
        <authorList>
            <person name="Sun X."/>
        </authorList>
    </citation>
    <scope>NUCLEOTIDE SEQUENCE</scope>
    <source>
        <strain evidence="3">Ai-910</strain>
    </source>
</reference>
<dbReference type="KEGG" id="alkq:M9189_03960"/>
<gene>
    <name evidence="3" type="ORF">M9189_03960</name>
</gene>
<dbReference type="InterPro" id="IPR043519">
    <property type="entry name" value="NT_sf"/>
</dbReference>
<dbReference type="FunFam" id="3.10.20.30:FF:000002">
    <property type="entry name" value="GTP pyrophosphokinase (RelA/SpoT)"/>
    <property type="match status" value="1"/>
</dbReference>
<dbReference type="Pfam" id="PF04607">
    <property type="entry name" value="RelA_SpoT"/>
    <property type="match status" value="1"/>
</dbReference>
<dbReference type="PANTHER" id="PTHR21262:SF31">
    <property type="entry name" value="GTP PYROPHOSPHOKINASE"/>
    <property type="match status" value="1"/>
</dbReference>
<dbReference type="CDD" id="cd05399">
    <property type="entry name" value="NT_Rel-Spo_like"/>
    <property type="match status" value="1"/>
</dbReference>
<dbReference type="CDD" id="cd04876">
    <property type="entry name" value="ACT_RelA-SpoT"/>
    <property type="match status" value="1"/>
</dbReference>
<dbReference type="PANTHER" id="PTHR21262">
    <property type="entry name" value="GUANOSINE-3',5'-BIS DIPHOSPHATE 3'-PYROPHOSPHOHYDROLASE"/>
    <property type="match status" value="1"/>
</dbReference>